<protein>
    <recommendedName>
        <fullName evidence="3">DUF1569 domain-containing protein</fullName>
    </recommendedName>
</protein>
<dbReference type="EMBL" id="JARJOW010000003">
    <property type="protein sequence ID" value="MDF5690204.1"/>
    <property type="molecule type" value="Genomic_DNA"/>
</dbReference>
<evidence type="ECO:0000313" key="2">
    <source>
        <dbReference type="Proteomes" id="UP001321344"/>
    </source>
</evidence>
<name>A0ABT6BIC5_9BACT</name>
<evidence type="ECO:0000313" key="1">
    <source>
        <dbReference type="EMBL" id="MDF5690204.1"/>
    </source>
</evidence>
<dbReference type="Proteomes" id="UP001321344">
    <property type="component" value="Unassembled WGS sequence"/>
</dbReference>
<accession>A0ABT6BIC5</accession>
<dbReference type="Gene3D" id="1.20.120.450">
    <property type="entry name" value="dinb family like domain"/>
    <property type="match status" value="1"/>
</dbReference>
<proteinExistence type="predicted"/>
<evidence type="ECO:0008006" key="3">
    <source>
        <dbReference type="Google" id="ProtNLM"/>
    </source>
</evidence>
<organism evidence="1 2">
    <name type="scientific">Aquirufa aurantiipilula</name>
    <dbReference type="NCBI Taxonomy" id="2696561"/>
    <lineage>
        <taxon>Bacteria</taxon>
        <taxon>Pseudomonadati</taxon>
        <taxon>Bacteroidota</taxon>
        <taxon>Cytophagia</taxon>
        <taxon>Cytophagales</taxon>
        <taxon>Flectobacillaceae</taxon>
        <taxon>Aquirufa</taxon>
    </lineage>
</organism>
<sequence length="167" mass="19798">MESLERQVQQLEENMSHMHVTNPHISEGSVGWHIEHCLLVMISIISALKKSDINSYRWVFNWRRAWIFFTQKIPRGRVKAPKYVDPLHIDPLHVTDQCVKDQCVKDSLAKVHQLLEEMKTLPSKTYFHHFIFGDLDLKDTHYFLRIHTHHHLKIMAELINDDAKARQ</sequence>
<gene>
    <name evidence="1" type="ORF">PQG43_04955</name>
</gene>
<comment type="caution">
    <text evidence="1">The sequence shown here is derived from an EMBL/GenBank/DDBJ whole genome shotgun (WGS) entry which is preliminary data.</text>
</comment>
<dbReference type="InterPro" id="IPR034660">
    <property type="entry name" value="DinB/YfiT-like"/>
</dbReference>
<reference evidence="1 2" key="1">
    <citation type="submission" date="2023-03" db="EMBL/GenBank/DDBJ databases">
        <title>Genome sequencing of Aquirufa.</title>
        <authorList>
            <person name="Pitt A."/>
            <person name="Hahn M.W."/>
        </authorList>
    </citation>
    <scope>NUCLEOTIDE SEQUENCE [LARGE SCALE GENOMIC DNA]</scope>
    <source>
        <strain evidence="1 2">WAEICH-18A</strain>
    </source>
</reference>
<keyword evidence="2" id="KW-1185">Reference proteome</keyword>
<dbReference type="RefSeq" id="WP_276343894.1">
    <property type="nucleotide sequence ID" value="NZ_JARJOW010000003.1"/>
</dbReference>